<keyword evidence="2" id="KW-1185">Reference proteome</keyword>
<gene>
    <name evidence="1" type="ORF">JAO75_16785</name>
</gene>
<sequence length="104" mass="11131">MLEPETNVVAFKPRAAVAHHPRSLMERVYASGSLSLRADDRATKAAAVMLQALGLLLIEEIMADGTPRRLQRGEAKGAMDRPWRLLKPAFSGMPGVPDGGGLPA</sequence>
<comment type="caution">
    <text evidence="1">The sequence shown here is derived from an EMBL/GenBank/DDBJ whole genome shotgun (WGS) entry which is preliminary data.</text>
</comment>
<evidence type="ECO:0000313" key="1">
    <source>
        <dbReference type="EMBL" id="MBJ6127059.1"/>
    </source>
</evidence>
<proteinExistence type="predicted"/>
<dbReference type="Proteomes" id="UP000620670">
    <property type="component" value="Unassembled WGS sequence"/>
</dbReference>
<evidence type="ECO:0000313" key="2">
    <source>
        <dbReference type="Proteomes" id="UP000620670"/>
    </source>
</evidence>
<dbReference type="RefSeq" id="WP_199050285.1">
    <property type="nucleotide sequence ID" value="NZ_JAELXT010000019.1"/>
</dbReference>
<name>A0ABS0Y419_9HYPH</name>
<reference evidence="2" key="1">
    <citation type="submission" date="2020-12" db="EMBL/GenBank/DDBJ databases">
        <title>Hymenobacter sp.</title>
        <authorList>
            <person name="Kim M.K."/>
        </authorList>
    </citation>
    <scope>NUCLEOTIDE SEQUENCE [LARGE SCALE GENOMIC DNA]</scope>
    <source>
        <strain evidence="2">BT325</strain>
    </source>
</reference>
<organism evidence="1 2">
    <name type="scientific">Microvirga splendida</name>
    <dbReference type="NCBI Taxonomy" id="2795727"/>
    <lineage>
        <taxon>Bacteria</taxon>
        <taxon>Pseudomonadati</taxon>
        <taxon>Pseudomonadota</taxon>
        <taxon>Alphaproteobacteria</taxon>
        <taxon>Hyphomicrobiales</taxon>
        <taxon>Methylobacteriaceae</taxon>
        <taxon>Microvirga</taxon>
    </lineage>
</organism>
<dbReference type="EMBL" id="JAELXT010000019">
    <property type="protein sequence ID" value="MBJ6127059.1"/>
    <property type="molecule type" value="Genomic_DNA"/>
</dbReference>
<protein>
    <submittedName>
        <fullName evidence="1">Uncharacterized protein</fullName>
    </submittedName>
</protein>
<accession>A0ABS0Y419</accession>